<feature type="compositionally biased region" description="Basic and acidic residues" evidence="1">
    <location>
        <begin position="8"/>
        <end position="17"/>
    </location>
</feature>
<proteinExistence type="predicted"/>
<dbReference type="Proteomes" id="UP000663824">
    <property type="component" value="Unassembled WGS sequence"/>
</dbReference>
<gene>
    <name evidence="2" type="ORF">MBJ925_LOCUS34302</name>
</gene>
<organism evidence="2 3">
    <name type="scientific">Rotaria magnacalcarata</name>
    <dbReference type="NCBI Taxonomy" id="392030"/>
    <lineage>
        <taxon>Eukaryota</taxon>
        <taxon>Metazoa</taxon>
        <taxon>Spiralia</taxon>
        <taxon>Gnathifera</taxon>
        <taxon>Rotifera</taxon>
        <taxon>Eurotatoria</taxon>
        <taxon>Bdelloidea</taxon>
        <taxon>Philodinida</taxon>
        <taxon>Philodinidae</taxon>
        <taxon>Rotaria</taxon>
    </lineage>
</organism>
<dbReference type="EMBL" id="CAJNRE010018820">
    <property type="protein sequence ID" value="CAF2180001.1"/>
    <property type="molecule type" value="Genomic_DNA"/>
</dbReference>
<accession>A0A816YXW0</accession>
<feature type="region of interest" description="Disordered" evidence="1">
    <location>
        <begin position="1"/>
        <end position="25"/>
    </location>
</feature>
<dbReference type="AlphaFoldDB" id="A0A816YXW0"/>
<evidence type="ECO:0000313" key="2">
    <source>
        <dbReference type="EMBL" id="CAF2180001.1"/>
    </source>
</evidence>
<sequence length="97" mass="11262">MVVSATSQKKDKLKLPLENRPGQGRKKLTTFKEDRYLLNLMKKDRRKSSRQLASDWNSSHENQLVHERCVDAYLMLVIKVIRPNGNRTENLAIALLD</sequence>
<name>A0A816YXW0_9BILA</name>
<evidence type="ECO:0000313" key="3">
    <source>
        <dbReference type="Proteomes" id="UP000663824"/>
    </source>
</evidence>
<comment type="caution">
    <text evidence="2">The sequence shown here is derived from an EMBL/GenBank/DDBJ whole genome shotgun (WGS) entry which is preliminary data.</text>
</comment>
<protein>
    <submittedName>
        <fullName evidence="2">Uncharacterized protein</fullName>
    </submittedName>
</protein>
<reference evidence="2" key="1">
    <citation type="submission" date="2021-02" db="EMBL/GenBank/DDBJ databases">
        <authorList>
            <person name="Nowell W R."/>
        </authorList>
    </citation>
    <scope>NUCLEOTIDE SEQUENCE</scope>
</reference>
<evidence type="ECO:0000256" key="1">
    <source>
        <dbReference type="SAM" id="MobiDB-lite"/>
    </source>
</evidence>